<dbReference type="EMBL" id="CM031839">
    <property type="protein sequence ID" value="KAG6676247.1"/>
    <property type="molecule type" value="Genomic_DNA"/>
</dbReference>
<sequence>MCRRPAWPFIYMFSPKTTYIALCSCHLLFHSSSVLFKPQVGNLWPLIGLSLRHIEDVQPHRLLNSWPRYSELKFGNESKLWKESKKGKNCNHNKLQR</sequence>
<organism evidence="1 2">
    <name type="scientific">Carya illinoinensis</name>
    <name type="common">Pecan</name>
    <dbReference type="NCBI Taxonomy" id="32201"/>
    <lineage>
        <taxon>Eukaryota</taxon>
        <taxon>Viridiplantae</taxon>
        <taxon>Streptophyta</taxon>
        <taxon>Embryophyta</taxon>
        <taxon>Tracheophyta</taxon>
        <taxon>Spermatophyta</taxon>
        <taxon>Magnoliopsida</taxon>
        <taxon>eudicotyledons</taxon>
        <taxon>Gunneridae</taxon>
        <taxon>Pentapetalae</taxon>
        <taxon>rosids</taxon>
        <taxon>fabids</taxon>
        <taxon>Fagales</taxon>
        <taxon>Juglandaceae</taxon>
        <taxon>Carya</taxon>
    </lineage>
</organism>
<accession>A0A922AEL6</accession>
<evidence type="ECO:0000313" key="2">
    <source>
        <dbReference type="Proteomes" id="UP000811246"/>
    </source>
</evidence>
<evidence type="ECO:0000313" key="1">
    <source>
        <dbReference type="EMBL" id="KAG6676247.1"/>
    </source>
</evidence>
<proteinExistence type="predicted"/>
<dbReference type="Proteomes" id="UP000811246">
    <property type="component" value="Chromosome 15"/>
</dbReference>
<dbReference type="AlphaFoldDB" id="A0A922AEL6"/>
<gene>
    <name evidence="1" type="ORF">I3842_15G142700</name>
</gene>
<protein>
    <submittedName>
        <fullName evidence="1">Uncharacterized protein</fullName>
    </submittedName>
</protein>
<reference evidence="1" key="1">
    <citation type="submission" date="2021-01" db="EMBL/GenBank/DDBJ databases">
        <authorList>
            <person name="Lovell J.T."/>
            <person name="Bentley N."/>
            <person name="Bhattarai G."/>
            <person name="Jenkins J.W."/>
            <person name="Sreedasyam A."/>
            <person name="Alarcon Y."/>
            <person name="Bock C."/>
            <person name="Boston L."/>
            <person name="Carlson J."/>
            <person name="Cervantes K."/>
            <person name="Clermont K."/>
            <person name="Krom N."/>
            <person name="Kubenka K."/>
            <person name="Mamidi S."/>
            <person name="Mattison C."/>
            <person name="Monteros M."/>
            <person name="Pisani C."/>
            <person name="Plott C."/>
            <person name="Rajasekar S."/>
            <person name="Rhein H.S."/>
            <person name="Rohla C."/>
            <person name="Song M."/>
            <person name="Hilaire R.S."/>
            <person name="Shu S."/>
            <person name="Wells L."/>
            <person name="Wang X."/>
            <person name="Webber J."/>
            <person name="Heerema R.J."/>
            <person name="Klein P."/>
            <person name="Conner P."/>
            <person name="Grauke L."/>
            <person name="Grimwood J."/>
            <person name="Schmutz J."/>
            <person name="Randall J.J."/>
        </authorList>
    </citation>
    <scope>NUCLEOTIDE SEQUENCE</scope>
    <source>
        <tissue evidence="1">Leaf</tissue>
    </source>
</reference>
<comment type="caution">
    <text evidence="1">The sequence shown here is derived from an EMBL/GenBank/DDBJ whole genome shotgun (WGS) entry which is preliminary data.</text>
</comment>
<name>A0A922AEL6_CARIL</name>